<feature type="chain" id="PRO_5042007922" description="Secreted protein" evidence="1">
    <location>
        <begin position="20"/>
        <end position="102"/>
    </location>
</feature>
<sequence length="102" mass="11155">MSVACVSLVVVQVAVVSWCCRRMAITGVRPAACDDEDGGRWSWTCAAVRRRCGTMPKEGTLPCRFGRIAEAWVDRRAAICAFWREEEGERGEGGGETGAEML</sequence>
<evidence type="ECO:0008006" key="4">
    <source>
        <dbReference type="Google" id="ProtNLM"/>
    </source>
</evidence>
<keyword evidence="1" id="KW-0732">Signal</keyword>
<accession>A0AAE0IVI8</accession>
<organism evidence="2 3">
    <name type="scientific">Cercophora scortea</name>
    <dbReference type="NCBI Taxonomy" id="314031"/>
    <lineage>
        <taxon>Eukaryota</taxon>
        <taxon>Fungi</taxon>
        <taxon>Dikarya</taxon>
        <taxon>Ascomycota</taxon>
        <taxon>Pezizomycotina</taxon>
        <taxon>Sordariomycetes</taxon>
        <taxon>Sordariomycetidae</taxon>
        <taxon>Sordariales</taxon>
        <taxon>Lasiosphaeriaceae</taxon>
        <taxon>Cercophora</taxon>
    </lineage>
</organism>
<evidence type="ECO:0000313" key="2">
    <source>
        <dbReference type="EMBL" id="KAK3332081.1"/>
    </source>
</evidence>
<evidence type="ECO:0000256" key="1">
    <source>
        <dbReference type="SAM" id="SignalP"/>
    </source>
</evidence>
<dbReference type="EMBL" id="JAUEPO010000002">
    <property type="protein sequence ID" value="KAK3332081.1"/>
    <property type="molecule type" value="Genomic_DNA"/>
</dbReference>
<name>A0AAE0IVI8_9PEZI</name>
<reference evidence="2" key="2">
    <citation type="submission" date="2023-06" db="EMBL/GenBank/DDBJ databases">
        <authorList>
            <consortium name="Lawrence Berkeley National Laboratory"/>
            <person name="Haridas S."/>
            <person name="Hensen N."/>
            <person name="Bonometti L."/>
            <person name="Westerberg I."/>
            <person name="Brannstrom I.O."/>
            <person name="Guillou S."/>
            <person name="Cros-Aarteil S."/>
            <person name="Calhoun S."/>
            <person name="Kuo A."/>
            <person name="Mondo S."/>
            <person name="Pangilinan J."/>
            <person name="Riley R."/>
            <person name="Labutti K."/>
            <person name="Andreopoulos B."/>
            <person name="Lipzen A."/>
            <person name="Chen C."/>
            <person name="Yanf M."/>
            <person name="Daum C."/>
            <person name="Ng V."/>
            <person name="Clum A."/>
            <person name="Steindorff A."/>
            <person name="Ohm R."/>
            <person name="Martin F."/>
            <person name="Silar P."/>
            <person name="Natvig D."/>
            <person name="Lalanne C."/>
            <person name="Gautier V."/>
            <person name="Ament-Velasquez S.L."/>
            <person name="Kruys A."/>
            <person name="Hutchinson M.I."/>
            <person name="Powell A.J."/>
            <person name="Barry K."/>
            <person name="Miller A.N."/>
            <person name="Grigoriev I.V."/>
            <person name="Debuchy R."/>
            <person name="Gladieux P."/>
            <person name="Thoren M.H."/>
            <person name="Johannesson H."/>
        </authorList>
    </citation>
    <scope>NUCLEOTIDE SEQUENCE</scope>
    <source>
        <strain evidence="2">SMH4131-1</strain>
    </source>
</reference>
<feature type="signal peptide" evidence="1">
    <location>
        <begin position="1"/>
        <end position="19"/>
    </location>
</feature>
<reference evidence="2" key="1">
    <citation type="journal article" date="2023" name="Mol. Phylogenet. Evol.">
        <title>Genome-scale phylogeny and comparative genomics of the fungal order Sordariales.</title>
        <authorList>
            <person name="Hensen N."/>
            <person name="Bonometti L."/>
            <person name="Westerberg I."/>
            <person name="Brannstrom I.O."/>
            <person name="Guillou S."/>
            <person name="Cros-Aarteil S."/>
            <person name="Calhoun S."/>
            <person name="Haridas S."/>
            <person name="Kuo A."/>
            <person name="Mondo S."/>
            <person name="Pangilinan J."/>
            <person name="Riley R."/>
            <person name="LaButti K."/>
            <person name="Andreopoulos B."/>
            <person name="Lipzen A."/>
            <person name="Chen C."/>
            <person name="Yan M."/>
            <person name="Daum C."/>
            <person name="Ng V."/>
            <person name="Clum A."/>
            <person name="Steindorff A."/>
            <person name="Ohm R.A."/>
            <person name="Martin F."/>
            <person name="Silar P."/>
            <person name="Natvig D.O."/>
            <person name="Lalanne C."/>
            <person name="Gautier V."/>
            <person name="Ament-Velasquez S.L."/>
            <person name="Kruys A."/>
            <person name="Hutchinson M.I."/>
            <person name="Powell A.J."/>
            <person name="Barry K."/>
            <person name="Miller A.N."/>
            <person name="Grigoriev I.V."/>
            <person name="Debuchy R."/>
            <person name="Gladieux P."/>
            <person name="Hiltunen Thoren M."/>
            <person name="Johannesson H."/>
        </authorList>
    </citation>
    <scope>NUCLEOTIDE SEQUENCE</scope>
    <source>
        <strain evidence="2">SMH4131-1</strain>
    </source>
</reference>
<gene>
    <name evidence="2" type="ORF">B0T19DRAFT_414691</name>
</gene>
<keyword evidence="3" id="KW-1185">Reference proteome</keyword>
<dbReference type="AlphaFoldDB" id="A0AAE0IVI8"/>
<dbReference type="Proteomes" id="UP001286456">
    <property type="component" value="Unassembled WGS sequence"/>
</dbReference>
<comment type="caution">
    <text evidence="2">The sequence shown here is derived from an EMBL/GenBank/DDBJ whole genome shotgun (WGS) entry which is preliminary data.</text>
</comment>
<proteinExistence type="predicted"/>
<protein>
    <recommendedName>
        <fullName evidence="4">Secreted protein</fullName>
    </recommendedName>
</protein>
<evidence type="ECO:0000313" key="3">
    <source>
        <dbReference type="Proteomes" id="UP001286456"/>
    </source>
</evidence>